<keyword evidence="3" id="KW-1185">Reference proteome</keyword>
<name>A0AAV1CGC9_OLDCO</name>
<feature type="region of interest" description="Disordered" evidence="1">
    <location>
        <begin position="114"/>
        <end position="163"/>
    </location>
</feature>
<protein>
    <submittedName>
        <fullName evidence="2">OLC1v1030511C1</fullName>
    </submittedName>
</protein>
<gene>
    <name evidence="2" type="ORF">OLC1_LOCUS5827</name>
</gene>
<reference evidence="2" key="1">
    <citation type="submission" date="2023-03" db="EMBL/GenBank/DDBJ databases">
        <authorList>
            <person name="Julca I."/>
        </authorList>
    </citation>
    <scope>NUCLEOTIDE SEQUENCE</scope>
</reference>
<accession>A0AAV1CGC9</accession>
<evidence type="ECO:0000313" key="3">
    <source>
        <dbReference type="Proteomes" id="UP001161247"/>
    </source>
</evidence>
<dbReference type="AlphaFoldDB" id="A0AAV1CGC9"/>
<dbReference type="Proteomes" id="UP001161247">
    <property type="component" value="Chromosome 2"/>
</dbReference>
<dbReference type="EMBL" id="OX459119">
    <property type="protein sequence ID" value="CAI9094724.1"/>
    <property type="molecule type" value="Genomic_DNA"/>
</dbReference>
<sequence length="163" mass="18072">MVYLVDGSGSRIGTLWDRMVYNFINKTASVLREEYPKGYPDILDEIVGKKCLFRLDVSHYNIRNNTSEISVARVTTDTDVIRKYLVAVSDDQEIDPELSVEFCHNLTPLSESTAKSAVSCTDDTDMGAPGDETGDSPPPKKNASAQCGEESVKSHPNKRVRKL</sequence>
<organism evidence="2 3">
    <name type="scientific">Oldenlandia corymbosa var. corymbosa</name>
    <dbReference type="NCBI Taxonomy" id="529605"/>
    <lineage>
        <taxon>Eukaryota</taxon>
        <taxon>Viridiplantae</taxon>
        <taxon>Streptophyta</taxon>
        <taxon>Embryophyta</taxon>
        <taxon>Tracheophyta</taxon>
        <taxon>Spermatophyta</taxon>
        <taxon>Magnoliopsida</taxon>
        <taxon>eudicotyledons</taxon>
        <taxon>Gunneridae</taxon>
        <taxon>Pentapetalae</taxon>
        <taxon>asterids</taxon>
        <taxon>lamiids</taxon>
        <taxon>Gentianales</taxon>
        <taxon>Rubiaceae</taxon>
        <taxon>Rubioideae</taxon>
        <taxon>Spermacoceae</taxon>
        <taxon>Hedyotis-Oldenlandia complex</taxon>
        <taxon>Oldenlandia</taxon>
    </lineage>
</organism>
<proteinExistence type="predicted"/>
<dbReference type="InterPro" id="IPR012340">
    <property type="entry name" value="NA-bd_OB-fold"/>
</dbReference>
<evidence type="ECO:0000256" key="1">
    <source>
        <dbReference type="SAM" id="MobiDB-lite"/>
    </source>
</evidence>
<dbReference type="Gene3D" id="2.40.50.140">
    <property type="entry name" value="Nucleic acid-binding proteins"/>
    <property type="match status" value="1"/>
</dbReference>
<evidence type="ECO:0000313" key="2">
    <source>
        <dbReference type="EMBL" id="CAI9094724.1"/>
    </source>
</evidence>